<sequence length="72" mass="8359">MERFPDRVFQVDEGGIDLLLDRSPKRPAFIEIMDAGFRRDRESWRDGQAEIGHLGEVGAFSSQQHFLFFLAF</sequence>
<reference evidence="1" key="1">
    <citation type="submission" date="2019-08" db="EMBL/GenBank/DDBJ databases">
        <authorList>
            <person name="Kucharzyk K."/>
            <person name="Murdoch R.W."/>
            <person name="Higgins S."/>
            <person name="Loffler F."/>
        </authorList>
    </citation>
    <scope>NUCLEOTIDE SEQUENCE</scope>
</reference>
<dbReference type="EMBL" id="VSSQ01006376">
    <property type="protein sequence ID" value="MPM32490.1"/>
    <property type="molecule type" value="Genomic_DNA"/>
</dbReference>
<comment type="caution">
    <text evidence="1">The sequence shown here is derived from an EMBL/GenBank/DDBJ whole genome shotgun (WGS) entry which is preliminary data.</text>
</comment>
<protein>
    <submittedName>
        <fullName evidence="1">Uncharacterized protein</fullName>
    </submittedName>
</protein>
<organism evidence="1">
    <name type="scientific">bioreactor metagenome</name>
    <dbReference type="NCBI Taxonomy" id="1076179"/>
    <lineage>
        <taxon>unclassified sequences</taxon>
        <taxon>metagenomes</taxon>
        <taxon>ecological metagenomes</taxon>
    </lineage>
</organism>
<name>A0A644YV52_9ZZZZ</name>
<evidence type="ECO:0000313" key="1">
    <source>
        <dbReference type="EMBL" id="MPM32490.1"/>
    </source>
</evidence>
<proteinExistence type="predicted"/>
<accession>A0A644YV52</accession>
<gene>
    <name evidence="1" type="ORF">SDC9_79053</name>
</gene>
<dbReference type="AlphaFoldDB" id="A0A644YV52"/>